<evidence type="ECO:0000256" key="5">
    <source>
        <dbReference type="PROSITE-ProRule" id="PRU00706"/>
    </source>
</evidence>
<comment type="caution">
    <text evidence="8">The sequence shown here is derived from an EMBL/GenBank/DDBJ whole genome shotgun (WGS) entry which is preliminary data.</text>
</comment>
<dbReference type="CDD" id="cd04412">
    <property type="entry name" value="NDPk7B"/>
    <property type="match status" value="1"/>
</dbReference>
<evidence type="ECO:0000256" key="2">
    <source>
        <dbReference type="ARBA" id="ARBA00022490"/>
    </source>
</evidence>
<gene>
    <name evidence="8" type="ORF">CLODIP_2_CD09429</name>
</gene>
<dbReference type="GO" id="GO:0006183">
    <property type="term" value="P:GTP biosynthetic process"/>
    <property type="evidence" value="ECO:0007669"/>
    <property type="project" value="InterPro"/>
</dbReference>
<dbReference type="InterPro" id="IPR037993">
    <property type="entry name" value="NDPk7B"/>
</dbReference>
<name>A0A8S1DV32_9INSE</name>
<keyword evidence="9" id="KW-1185">Reference proteome</keyword>
<dbReference type="SUPFAM" id="SSF54919">
    <property type="entry name" value="Nucleoside diphosphate kinase, NDK"/>
    <property type="match status" value="2"/>
</dbReference>
<comment type="caution">
    <text evidence="5">Lacks conserved residue(s) required for the propagation of feature annotation.</text>
</comment>
<dbReference type="Gene3D" id="2.30.29.170">
    <property type="match status" value="1"/>
</dbReference>
<organism evidence="8 9">
    <name type="scientific">Cloeon dipterum</name>
    <dbReference type="NCBI Taxonomy" id="197152"/>
    <lineage>
        <taxon>Eukaryota</taxon>
        <taxon>Metazoa</taxon>
        <taxon>Ecdysozoa</taxon>
        <taxon>Arthropoda</taxon>
        <taxon>Hexapoda</taxon>
        <taxon>Insecta</taxon>
        <taxon>Pterygota</taxon>
        <taxon>Palaeoptera</taxon>
        <taxon>Ephemeroptera</taxon>
        <taxon>Pisciforma</taxon>
        <taxon>Baetidae</taxon>
        <taxon>Cloeon</taxon>
    </lineage>
</organism>
<dbReference type="Proteomes" id="UP000494165">
    <property type="component" value="Unassembled WGS sequence"/>
</dbReference>
<keyword evidence="2" id="KW-0963">Cytoplasm</keyword>
<dbReference type="InterPro" id="IPR036850">
    <property type="entry name" value="NDK-like_dom_sf"/>
</dbReference>
<keyword evidence="3" id="KW-0206">Cytoskeleton</keyword>
<dbReference type="Gene3D" id="3.30.70.141">
    <property type="entry name" value="Nucleoside diphosphate kinase-like domain"/>
    <property type="match status" value="2"/>
</dbReference>
<sequence length="414" mass="46883">MDCTNLAFEADWFDEESGLNRTFKMIYFPESNMVQLFEPRTNKMFLKKSSVAGLKPSDIYVGSEITILSRQFRLKAFADEYTRRVLDCQNERTFAMVQPDCVRQMVRYIPKFQQFLYLLKLIDPQGIVFAEIQKTNLRIRAATLAMMTEAQALEFYREHTGKPFLPALVQHVTSGPVLSLQLQGEGAVHTWRCMIGDTDPAEAEPDTLRARFGKNKMLNGFHGSKNKEEALREIEFFFPEKNRHLAPPSAAWLSSCTCCIVKPQAFIDGKLGPIINSIHEAGFEISGLEVLRFDRVKAAEFHEVYNGVLYEYSDMVAQLQSGPCVALEITWPKLKMPVVDHIPPSSSGDGGGKDVVLAFRTLVGPFDPELARKLRPHSLRAKFGKDKVLNAIHCTDLPEDGVLEVEYCFTVMRK</sequence>
<evidence type="ECO:0000313" key="8">
    <source>
        <dbReference type="EMBL" id="CAB3383764.1"/>
    </source>
</evidence>
<dbReference type="AlphaFoldDB" id="A0A8S1DV32"/>
<comment type="similarity">
    <text evidence="5 6">Belongs to the NDK family.</text>
</comment>
<dbReference type="PANTHER" id="PTHR43109">
    <property type="entry name" value="NUCLEOSIDE DIPHOSPHATE KINASE 7"/>
    <property type="match status" value="1"/>
</dbReference>
<evidence type="ECO:0000256" key="6">
    <source>
        <dbReference type="RuleBase" id="RU004011"/>
    </source>
</evidence>
<dbReference type="InterPro" id="IPR006602">
    <property type="entry name" value="DM10_dom"/>
</dbReference>
<dbReference type="InterPro" id="IPR034907">
    <property type="entry name" value="NDK-like_dom"/>
</dbReference>
<reference evidence="8 9" key="1">
    <citation type="submission" date="2020-04" db="EMBL/GenBank/DDBJ databases">
        <authorList>
            <person name="Alioto T."/>
            <person name="Alioto T."/>
            <person name="Gomez Garrido J."/>
        </authorList>
    </citation>
    <scope>NUCLEOTIDE SEQUENCE [LARGE SCALE GENOMIC DNA]</scope>
</reference>
<evidence type="ECO:0000256" key="3">
    <source>
        <dbReference type="ARBA" id="ARBA00023212"/>
    </source>
</evidence>
<dbReference type="SMART" id="SM00562">
    <property type="entry name" value="NDK"/>
    <property type="match status" value="2"/>
</dbReference>
<accession>A0A8S1DV32</accession>
<dbReference type="EMBL" id="CADEPI010000323">
    <property type="protein sequence ID" value="CAB3383764.1"/>
    <property type="molecule type" value="Genomic_DNA"/>
</dbReference>
<dbReference type="PROSITE" id="PS51374">
    <property type="entry name" value="NDPK_LIKE"/>
    <property type="match status" value="2"/>
</dbReference>
<dbReference type="GO" id="GO:0006241">
    <property type="term" value="P:CTP biosynthetic process"/>
    <property type="evidence" value="ECO:0007669"/>
    <property type="project" value="InterPro"/>
</dbReference>
<feature type="domain" description="DM10" evidence="7">
    <location>
        <begin position="2"/>
        <end position="90"/>
    </location>
</feature>
<protein>
    <recommendedName>
        <fullName evidence="7">DM10 domain-containing protein</fullName>
    </recommendedName>
</protein>
<evidence type="ECO:0000256" key="4">
    <source>
        <dbReference type="ARBA" id="ARBA00023273"/>
    </source>
</evidence>
<evidence type="ECO:0000259" key="7">
    <source>
        <dbReference type="PROSITE" id="PS51336"/>
    </source>
</evidence>
<dbReference type="PROSITE" id="PS51336">
    <property type="entry name" value="DM10"/>
    <property type="match status" value="1"/>
</dbReference>
<dbReference type="GO" id="GO:0006228">
    <property type="term" value="P:UTP biosynthetic process"/>
    <property type="evidence" value="ECO:0007669"/>
    <property type="project" value="InterPro"/>
</dbReference>
<dbReference type="PRINTS" id="PR01243">
    <property type="entry name" value="NUCDPKINASE"/>
</dbReference>
<dbReference type="GO" id="GO:0005879">
    <property type="term" value="C:axonemal microtubule"/>
    <property type="evidence" value="ECO:0007669"/>
    <property type="project" value="TreeGrafter"/>
</dbReference>
<proteinExistence type="inferred from homology"/>
<dbReference type="GO" id="GO:0004550">
    <property type="term" value="F:nucleoside diphosphate kinase activity"/>
    <property type="evidence" value="ECO:0007669"/>
    <property type="project" value="InterPro"/>
</dbReference>
<keyword evidence="4" id="KW-0966">Cell projection</keyword>
<dbReference type="PANTHER" id="PTHR43109:SF2">
    <property type="entry name" value="NUCLEOSIDE DIPHOSPHATE KINASE 7"/>
    <property type="match status" value="1"/>
</dbReference>
<dbReference type="GO" id="GO:0005813">
    <property type="term" value="C:centrosome"/>
    <property type="evidence" value="ECO:0007669"/>
    <property type="project" value="TreeGrafter"/>
</dbReference>
<dbReference type="SMART" id="SM00676">
    <property type="entry name" value="DM10"/>
    <property type="match status" value="1"/>
</dbReference>
<dbReference type="Pfam" id="PF00334">
    <property type="entry name" value="NDK"/>
    <property type="match status" value="2"/>
</dbReference>
<comment type="subcellular location">
    <subcellularLocation>
        <location evidence="1">Cytoplasm</location>
        <location evidence="1">Cytoskeleton</location>
        <location evidence="1">Cilium axoneme</location>
    </subcellularLocation>
</comment>
<evidence type="ECO:0000256" key="1">
    <source>
        <dbReference type="ARBA" id="ARBA00004430"/>
    </source>
</evidence>
<dbReference type="InterPro" id="IPR001564">
    <property type="entry name" value="Nucleoside_diP_kinase"/>
</dbReference>
<evidence type="ECO:0000313" key="9">
    <source>
        <dbReference type="Proteomes" id="UP000494165"/>
    </source>
</evidence>
<dbReference type="OrthoDB" id="270127at2759"/>